<accession>A0A2T4C6S1</accession>
<keyword evidence="3" id="KW-1185">Reference proteome</keyword>
<feature type="transmembrane region" description="Helical" evidence="1">
    <location>
        <begin position="69"/>
        <end position="88"/>
    </location>
</feature>
<evidence type="ECO:0000256" key="1">
    <source>
        <dbReference type="SAM" id="Phobius"/>
    </source>
</evidence>
<name>A0A2T4C6S1_TRILO</name>
<keyword evidence="1" id="KW-0472">Membrane</keyword>
<sequence length="92" mass="10385">MPWVTTYHSNPTYMYGSTPRVALTTLSCISSKGAYSCLTLVLFPKLFSCFTLAFLESYLGPLLSVQKDFLVASSLLRLSIFYFPLHILSTRF</sequence>
<organism evidence="2 3">
    <name type="scientific">Trichoderma longibrachiatum ATCC 18648</name>
    <dbReference type="NCBI Taxonomy" id="983965"/>
    <lineage>
        <taxon>Eukaryota</taxon>
        <taxon>Fungi</taxon>
        <taxon>Dikarya</taxon>
        <taxon>Ascomycota</taxon>
        <taxon>Pezizomycotina</taxon>
        <taxon>Sordariomycetes</taxon>
        <taxon>Hypocreomycetidae</taxon>
        <taxon>Hypocreales</taxon>
        <taxon>Hypocreaceae</taxon>
        <taxon>Trichoderma</taxon>
    </lineage>
</organism>
<reference evidence="2 3" key="1">
    <citation type="submission" date="2016-07" db="EMBL/GenBank/DDBJ databases">
        <title>Multiple horizontal gene transfer events from other fungi enriched the ability of initially mycotrophic Trichoderma (Ascomycota) to feed on dead plant biomass.</title>
        <authorList>
            <consortium name="DOE Joint Genome Institute"/>
            <person name="Aerts A."/>
            <person name="Atanasova L."/>
            <person name="Chenthamara K."/>
            <person name="Zhang J."/>
            <person name="Grujic M."/>
            <person name="Henrissat B."/>
            <person name="Kuo A."/>
            <person name="Salamov A."/>
            <person name="Lipzen A."/>
            <person name="Labutti K."/>
            <person name="Barry K."/>
            <person name="Miao Y."/>
            <person name="Rahimi M.J."/>
            <person name="Shen Q."/>
            <person name="Grigoriev I.V."/>
            <person name="Kubicek C.P."/>
            <person name="Druzhinina I.S."/>
        </authorList>
    </citation>
    <scope>NUCLEOTIDE SEQUENCE [LARGE SCALE GENOMIC DNA]</scope>
    <source>
        <strain evidence="2 3">ATCC 18648</strain>
    </source>
</reference>
<gene>
    <name evidence="2" type="ORF">M440DRAFT_275719</name>
</gene>
<protein>
    <submittedName>
        <fullName evidence="2">Uncharacterized protein</fullName>
    </submittedName>
</protein>
<dbReference type="AlphaFoldDB" id="A0A2T4C6S1"/>
<evidence type="ECO:0000313" key="2">
    <source>
        <dbReference type="EMBL" id="PTB77243.1"/>
    </source>
</evidence>
<keyword evidence="1" id="KW-1133">Transmembrane helix</keyword>
<feature type="transmembrane region" description="Helical" evidence="1">
    <location>
        <begin position="33"/>
        <end position="54"/>
    </location>
</feature>
<evidence type="ECO:0000313" key="3">
    <source>
        <dbReference type="Proteomes" id="UP000240760"/>
    </source>
</evidence>
<dbReference type="EMBL" id="KZ679130">
    <property type="protein sequence ID" value="PTB77243.1"/>
    <property type="molecule type" value="Genomic_DNA"/>
</dbReference>
<proteinExistence type="predicted"/>
<dbReference type="Proteomes" id="UP000240760">
    <property type="component" value="Unassembled WGS sequence"/>
</dbReference>
<keyword evidence="1" id="KW-0812">Transmembrane</keyword>